<dbReference type="EMBL" id="WCSY01000022">
    <property type="protein sequence ID" value="KAB4308226.1"/>
    <property type="molecule type" value="Genomic_DNA"/>
</dbReference>
<evidence type="ECO:0000313" key="4">
    <source>
        <dbReference type="EMBL" id="MCE9237793.1"/>
    </source>
</evidence>
<reference evidence="6 11" key="4">
    <citation type="submission" date="2021-06" db="EMBL/GenBank/DDBJ databases">
        <title>Interrogation of the integrated mobile genetic elements in gut-associated Bacteroides with a consensus prediction approach.</title>
        <authorList>
            <person name="Campbell D.E."/>
            <person name="Leigh J.R."/>
            <person name="Kim T."/>
            <person name="England W."/>
            <person name="Whitaker R.J."/>
            <person name="Degnan P.H."/>
        </authorList>
    </citation>
    <scope>NUCLEOTIDE SEQUENCE [LARGE SCALE GENOMIC DNA]</scope>
    <source>
        <strain evidence="6 11">WAL8669</strain>
    </source>
</reference>
<protein>
    <submittedName>
        <fullName evidence="2">DUF4248 domain-containing protein</fullName>
    </submittedName>
</protein>
<evidence type="ECO:0000313" key="10">
    <source>
        <dbReference type="Proteomes" id="UP000488521"/>
    </source>
</evidence>
<evidence type="ECO:0000313" key="11">
    <source>
        <dbReference type="Proteomes" id="UP001156218"/>
    </source>
</evidence>
<proteinExistence type="predicted"/>
<dbReference type="Proteomes" id="UP000440614">
    <property type="component" value="Unassembled WGS sequence"/>
</dbReference>
<dbReference type="EMBL" id="JAHYQA010000005">
    <property type="protein sequence ID" value="MCE9237793.1"/>
    <property type="molecule type" value="Genomic_DNA"/>
</dbReference>
<reference evidence="4" key="5">
    <citation type="submission" date="2021-07" db="EMBL/GenBank/DDBJ databases">
        <title>Comparative genomics of Bacteroides fragilis group isolates reveals species-dependent resistance mechanisms and validates clinical tools for resistance prediction.</title>
        <authorList>
            <person name="Wallace M.J."/>
            <person name="Jean S."/>
            <person name="Wallace M.A."/>
            <person name="Carey-Ann B.D."/>
            <person name="Dantas G."/>
        </authorList>
    </citation>
    <scope>NUCLEOTIDE SEQUENCE</scope>
    <source>
        <strain evidence="4">BJH_160</strain>
    </source>
</reference>
<dbReference type="Pfam" id="PF14053">
    <property type="entry name" value="DUF4248"/>
    <property type="match status" value="1"/>
</dbReference>
<gene>
    <name evidence="5" type="ORF">DW780_05725</name>
    <name evidence="1" type="ORF">ERS852557_04914</name>
    <name evidence="3" type="ORF">GAN59_20310</name>
    <name evidence="2" type="ORF">GAO51_20465</name>
    <name evidence="4" type="ORF">K0H07_11615</name>
    <name evidence="6" type="ORF">KQP68_17235</name>
</gene>
<reference evidence="9 10" key="3">
    <citation type="journal article" date="2019" name="Nat. Med.">
        <title>A library of human gut bacterial isolates paired with longitudinal multiomics data enables mechanistic microbiome research.</title>
        <authorList>
            <person name="Poyet M."/>
            <person name="Groussin M."/>
            <person name="Gibbons S.M."/>
            <person name="Avila-Pacheco J."/>
            <person name="Jiang X."/>
            <person name="Kearney S.M."/>
            <person name="Perrotta A.R."/>
            <person name="Berdy B."/>
            <person name="Zhao S."/>
            <person name="Lieberman T.D."/>
            <person name="Swanson P.K."/>
            <person name="Smith M."/>
            <person name="Roesemann S."/>
            <person name="Alexander J.E."/>
            <person name="Rich S.A."/>
            <person name="Livny J."/>
            <person name="Vlamakis H."/>
            <person name="Clish C."/>
            <person name="Bullock K."/>
            <person name="Deik A."/>
            <person name="Scott J."/>
            <person name="Pierce K.A."/>
            <person name="Xavier R.J."/>
            <person name="Alm E.J."/>
        </authorList>
    </citation>
    <scope>NUCLEOTIDE SEQUENCE [LARGE SCALE GENOMIC DNA]</scope>
    <source>
        <strain evidence="3 10">BIOML-A156</strain>
        <strain evidence="2 9">BIOML-A188</strain>
    </source>
</reference>
<reference evidence="5 8" key="2">
    <citation type="submission" date="2018-08" db="EMBL/GenBank/DDBJ databases">
        <title>A genome reference for cultivated species of the human gut microbiota.</title>
        <authorList>
            <person name="Zou Y."/>
            <person name="Xue W."/>
            <person name="Luo G."/>
        </authorList>
    </citation>
    <scope>NUCLEOTIDE SEQUENCE [LARGE SCALE GENOMIC DNA]</scope>
    <source>
        <strain evidence="5 8">AM30-26</strain>
    </source>
</reference>
<dbReference type="Proteomes" id="UP000284785">
    <property type="component" value="Unassembled WGS sequence"/>
</dbReference>
<evidence type="ECO:0000313" key="5">
    <source>
        <dbReference type="EMBL" id="RHD89849.1"/>
    </source>
</evidence>
<evidence type="ECO:0000313" key="2">
    <source>
        <dbReference type="EMBL" id="KAB4308226.1"/>
    </source>
</evidence>
<dbReference type="AlphaFoldDB" id="A0A174WT50"/>
<dbReference type="EMBL" id="QSJP01000004">
    <property type="protein sequence ID" value="RHD89849.1"/>
    <property type="molecule type" value="Genomic_DNA"/>
</dbReference>
<dbReference type="Proteomes" id="UP000095541">
    <property type="component" value="Unassembled WGS sequence"/>
</dbReference>
<evidence type="ECO:0000313" key="1">
    <source>
        <dbReference type="EMBL" id="CUQ47708.1"/>
    </source>
</evidence>
<evidence type="ECO:0000313" key="7">
    <source>
        <dbReference type="Proteomes" id="UP000095541"/>
    </source>
</evidence>
<accession>A0A174WT50</accession>
<dbReference type="Proteomes" id="UP001156218">
    <property type="component" value="Chromosome"/>
</dbReference>
<evidence type="ECO:0000313" key="8">
    <source>
        <dbReference type="Proteomes" id="UP000284785"/>
    </source>
</evidence>
<reference evidence="1 7" key="1">
    <citation type="submission" date="2015-09" db="EMBL/GenBank/DDBJ databases">
        <authorList>
            <consortium name="Pathogen Informatics"/>
        </authorList>
    </citation>
    <scope>NUCLEOTIDE SEQUENCE [LARGE SCALE GENOMIC DNA]</scope>
    <source>
        <strain evidence="1 7">2789STDY5834945</strain>
    </source>
</reference>
<dbReference type="EMBL" id="WCRS01000019">
    <property type="protein sequence ID" value="KAB4470166.1"/>
    <property type="molecule type" value="Genomic_DNA"/>
</dbReference>
<dbReference type="Proteomes" id="UP001200544">
    <property type="component" value="Unassembled WGS sequence"/>
</dbReference>
<name>A0A174WT50_BACT4</name>
<dbReference type="EMBL" id="CP083680">
    <property type="protein sequence ID" value="UYU69191.1"/>
    <property type="molecule type" value="Genomic_DNA"/>
</dbReference>
<evidence type="ECO:0000313" key="9">
    <source>
        <dbReference type="Proteomes" id="UP000440614"/>
    </source>
</evidence>
<organism evidence="1 7">
    <name type="scientific">Bacteroides thetaiotaomicron</name>
    <dbReference type="NCBI Taxonomy" id="818"/>
    <lineage>
        <taxon>Bacteria</taxon>
        <taxon>Pseudomonadati</taxon>
        <taxon>Bacteroidota</taxon>
        <taxon>Bacteroidia</taxon>
        <taxon>Bacteroidales</taxon>
        <taxon>Bacteroidaceae</taxon>
        <taxon>Bacteroides</taxon>
    </lineage>
</organism>
<sequence>METAQEEFQIRVYLKTELAQLYAPHLDPEAALRKMRKWIHRNPDLYRELYAGTEGKNEQAYSKRQVAIIVRYLEAP</sequence>
<dbReference type="EMBL" id="CZBI01000015">
    <property type="protein sequence ID" value="CUQ47708.1"/>
    <property type="molecule type" value="Genomic_DNA"/>
</dbReference>
<dbReference type="InterPro" id="IPR025342">
    <property type="entry name" value="DUF4248"/>
</dbReference>
<evidence type="ECO:0000313" key="3">
    <source>
        <dbReference type="EMBL" id="KAB4470166.1"/>
    </source>
</evidence>
<evidence type="ECO:0000313" key="6">
    <source>
        <dbReference type="EMBL" id="UYU69191.1"/>
    </source>
</evidence>
<dbReference type="RefSeq" id="WP_016267800.1">
    <property type="nucleotide sequence ID" value="NZ_CAXTFL010000067.1"/>
</dbReference>
<dbReference type="Proteomes" id="UP000488521">
    <property type="component" value="Unassembled WGS sequence"/>
</dbReference>